<dbReference type="Pfam" id="PF13537">
    <property type="entry name" value="GATase_7"/>
    <property type="match status" value="1"/>
</dbReference>
<evidence type="ECO:0000256" key="4">
    <source>
        <dbReference type="ARBA" id="ARBA00022741"/>
    </source>
</evidence>
<dbReference type="SUPFAM" id="SSF52402">
    <property type="entry name" value="Adenine nucleotide alpha hydrolases-like"/>
    <property type="match status" value="1"/>
</dbReference>
<dbReference type="PANTHER" id="PTHR43284">
    <property type="entry name" value="ASPARAGINE SYNTHETASE (GLUTAMINE-HYDROLYZING)"/>
    <property type="match status" value="1"/>
</dbReference>
<evidence type="ECO:0000256" key="3">
    <source>
        <dbReference type="ARBA" id="ARBA00012737"/>
    </source>
</evidence>
<evidence type="ECO:0000256" key="6">
    <source>
        <dbReference type="ARBA" id="ARBA00022962"/>
    </source>
</evidence>
<reference evidence="9 10" key="1">
    <citation type="submission" date="2024-07" db="EMBL/GenBank/DDBJ databases">
        <title>Description of Labrys sedimenti sp. nov., isolated from a diclofenac-degrading enrichment culture.</title>
        <authorList>
            <person name="Tancsics A."/>
            <person name="Csepanyi A."/>
        </authorList>
    </citation>
    <scope>NUCLEOTIDE SEQUENCE [LARGE SCALE GENOMIC DNA]</scope>
    <source>
        <strain evidence="9 10">LMG 23578</strain>
    </source>
</reference>
<dbReference type="CDD" id="cd01991">
    <property type="entry name" value="Asn_synthase_B_C"/>
    <property type="match status" value="1"/>
</dbReference>
<evidence type="ECO:0000313" key="10">
    <source>
        <dbReference type="Proteomes" id="UP001555786"/>
    </source>
</evidence>
<dbReference type="InterPro" id="IPR006426">
    <property type="entry name" value="Asn_synth_AEB"/>
</dbReference>
<proteinExistence type="inferred from homology"/>
<accession>A0ABV3PNU2</accession>
<dbReference type="GO" id="GO:0004066">
    <property type="term" value="F:asparagine synthase (glutamine-hydrolyzing) activity"/>
    <property type="evidence" value="ECO:0007669"/>
    <property type="project" value="UniProtKB-EC"/>
</dbReference>
<gene>
    <name evidence="9" type="primary">asnB</name>
    <name evidence="9" type="ORF">ABXS05_16340</name>
</gene>
<dbReference type="Pfam" id="PF00733">
    <property type="entry name" value="Asn_synthase"/>
    <property type="match status" value="1"/>
</dbReference>
<dbReference type="EC" id="6.3.5.4" evidence="3"/>
<evidence type="ECO:0000259" key="8">
    <source>
        <dbReference type="PROSITE" id="PS51278"/>
    </source>
</evidence>
<feature type="domain" description="Glutamine amidotransferase type-2" evidence="8">
    <location>
        <begin position="2"/>
        <end position="217"/>
    </location>
</feature>
<dbReference type="RefSeq" id="WP_367624654.1">
    <property type="nucleotide sequence ID" value="NZ_JBFNQD010000005.1"/>
</dbReference>
<comment type="caution">
    <text evidence="9">The sequence shown here is derived from an EMBL/GenBank/DDBJ whole genome shotgun (WGS) entry which is preliminary data.</text>
</comment>
<dbReference type="InterPro" id="IPR014729">
    <property type="entry name" value="Rossmann-like_a/b/a_fold"/>
</dbReference>
<keyword evidence="5" id="KW-0067">ATP-binding</keyword>
<dbReference type="PANTHER" id="PTHR43284:SF1">
    <property type="entry name" value="ASPARAGINE SYNTHETASE"/>
    <property type="match status" value="1"/>
</dbReference>
<evidence type="ECO:0000256" key="7">
    <source>
        <dbReference type="ARBA" id="ARBA00048741"/>
    </source>
</evidence>
<dbReference type="InterPro" id="IPR051786">
    <property type="entry name" value="ASN_synthetase/amidase"/>
</dbReference>
<keyword evidence="9" id="KW-0436">Ligase</keyword>
<evidence type="ECO:0000256" key="2">
    <source>
        <dbReference type="ARBA" id="ARBA00005752"/>
    </source>
</evidence>
<evidence type="ECO:0000256" key="1">
    <source>
        <dbReference type="ARBA" id="ARBA00005187"/>
    </source>
</evidence>
<dbReference type="InterPro" id="IPR029055">
    <property type="entry name" value="Ntn_hydrolases_N"/>
</dbReference>
<dbReference type="InterPro" id="IPR017932">
    <property type="entry name" value="GATase_2_dom"/>
</dbReference>
<evidence type="ECO:0000313" key="9">
    <source>
        <dbReference type="EMBL" id="MEW9307123.1"/>
    </source>
</evidence>
<dbReference type="NCBIfam" id="TIGR01536">
    <property type="entry name" value="asn_synth_AEB"/>
    <property type="match status" value="1"/>
</dbReference>
<dbReference type="PROSITE" id="PS51278">
    <property type="entry name" value="GATASE_TYPE_2"/>
    <property type="match status" value="1"/>
</dbReference>
<comment type="similarity">
    <text evidence="2">Belongs to the asparagine synthetase family.</text>
</comment>
<dbReference type="PIRSF" id="PIRSF001589">
    <property type="entry name" value="Asn_synthetase_glu-h"/>
    <property type="match status" value="1"/>
</dbReference>
<dbReference type="EMBL" id="JBFNQD010000005">
    <property type="protein sequence ID" value="MEW9307123.1"/>
    <property type="molecule type" value="Genomic_DNA"/>
</dbReference>
<protein>
    <recommendedName>
        <fullName evidence="3">asparagine synthase (glutamine-hydrolyzing)</fullName>
        <ecNumber evidence="3">6.3.5.4</ecNumber>
    </recommendedName>
</protein>
<name>A0ABV3PNU2_9HYPH</name>
<dbReference type="InterPro" id="IPR033738">
    <property type="entry name" value="AsnB_N"/>
</dbReference>
<organism evidence="9 10">
    <name type="scientific">Labrys neptuniae</name>
    <dbReference type="NCBI Taxonomy" id="376174"/>
    <lineage>
        <taxon>Bacteria</taxon>
        <taxon>Pseudomonadati</taxon>
        <taxon>Pseudomonadota</taxon>
        <taxon>Alphaproteobacteria</taxon>
        <taxon>Hyphomicrobiales</taxon>
        <taxon>Xanthobacteraceae</taxon>
        <taxon>Labrys</taxon>
    </lineage>
</organism>
<sequence length="604" mass="66223">MCGIAGIFAYHYAANAISRPELGAMSRHMAQRGPDASGEWFDPAERLGLAHRRLAIIDLADRALQPMASADGRHVIVFNGEIYNHLALREGLQKEGAEFRTWSDTEVLLHLYARYGEGMVTRLRGMFAFAIYDTTARTLFLARDPYGIKPLYYSDDGWVFRFASQVKTLIAGGGISRDRDPAGDVGFYLFGSVPEPFTCFRAVRALPAGSTMLVDRAGAQVPRNYHHVGSVYGAAQQSLEAGRDSPAAFAGIALDSVRHHLAGDVEVGAFLSAGVDSGALVGLMRDAGAGQVKTITIGFEEFADTPADETSPAADTARFYGTHHVTRMITRSEFETDLPRFFEAMDQPSIDGLNIWFAAKTARELGLKAVLSGLGGDELLGGYPSFRDIPRWVRTLQVPSRVPLLGTSLRRLGRPFVERLRLHPKLAGLPEYGGSYAGAYLLKRGLYLPWELGEVLDRDTVEVGLRRLGPLKLINAQLHGQPKDPFARVAALESSLYLRNQLLRDADWAGMAHSVEIRTPLVDSEVLERSARLDLRGVAGKTALAQAPAKILPQSVLDRPKTGFALPIAQWLQASSLGSMPVPRKPTQHGWARDWSRIVHRQFA</sequence>
<comment type="pathway">
    <text evidence="1">Amino-acid biosynthesis; L-asparagine biosynthesis; L-asparagine from L-aspartate (L-Gln route): step 1/1.</text>
</comment>
<dbReference type="Gene3D" id="3.40.50.620">
    <property type="entry name" value="HUPs"/>
    <property type="match status" value="1"/>
</dbReference>
<keyword evidence="4" id="KW-0547">Nucleotide-binding</keyword>
<dbReference type="CDD" id="cd00712">
    <property type="entry name" value="AsnB"/>
    <property type="match status" value="1"/>
</dbReference>
<comment type="catalytic activity">
    <reaction evidence="7">
        <text>L-aspartate + L-glutamine + ATP + H2O = L-asparagine + L-glutamate + AMP + diphosphate + H(+)</text>
        <dbReference type="Rhea" id="RHEA:12228"/>
        <dbReference type="ChEBI" id="CHEBI:15377"/>
        <dbReference type="ChEBI" id="CHEBI:15378"/>
        <dbReference type="ChEBI" id="CHEBI:29985"/>
        <dbReference type="ChEBI" id="CHEBI:29991"/>
        <dbReference type="ChEBI" id="CHEBI:30616"/>
        <dbReference type="ChEBI" id="CHEBI:33019"/>
        <dbReference type="ChEBI" id="CHEBI:58048"/>
        <dbReference type="ChEBI" id="CHEBI:58359"/>
        <dbReference type="ChEBI" id="CHEBI:456215"/>
        <dbReference type="EC" id="6.3.5.4"/>
    </reaction>
</comment>
<dbReference type="Proteomes" id="UP001555786">
    <property type="component" value="Unassembled WGS sequence"/>
</dbReference>
<dbReference type="InterPro" id="IPR001962">
    <property type="entry name" value="Asn_synthase"/>
</dbReference>
<dbReference type="Gene3D" id="3.60.20.10">
    <property type="entry name" value="Glutamine Phosphoribosylpyrophosphate, subunit 1, domain 1"/>
    <property type="match status" value="1"/>
</dbReference>
<evidence type="ECO:0000256" key="5">
    <source>
        <dbReference type="ARBA" id="ARBA00022840"/>
    </source>
</evidence>
<dbReference type="SUPFAM" id="SSF56235">
    <property type="entry name" value="N-terminal nucleophile aminohydrolases (Ntn hydrolases)"/>
    <property type="match status" value="1"/>
</dbReference>
<keyword evidence="10" id="KW-1185">Reference proteome</keyword>
<keyword evidence="6" id="KW-0315">Glutamine amidotransferase</keyword>